<dbReference type="InterPro" id="IPR036864">
    <property type="entry name" value="Zn2-C6_fun-type_DNA-bd_sf"/>
</dbReference>
<feature type="compositionally biased region" description="Acidic residues" evidence="3">
    <location>
        <begin position="708"/>
        <end position="718"/>
    </location>
</feature>
<evidence type="ECO:0000313" key="6">
    <source>
        <dbReference type="Proteomes" id="UP000565441"/>
    </source>
</evidence>
<dbReference type="PROSITE" id="PS50048">
    <property type="entry name" value="ZN2_CY6_FUNGAL_2"/>
    <property type="match status" value="1"/>
</dbReference>
<evidence type="ECO:0000256" key="2">
    <source>
        <dbReference type="ARBA" id="ARBA00023242"/>
    </source>
</evidence>
<feature type="region of interest" description="Disordered" evidence="3">
    <location>
        <begin position="756"/>
        <end position="781"/>
    </location>
</feature>
<dbReference type="InterPro" id="IPR007219">
    <property type="entry name" value="XnlR_reg_dom"/>
</dbReference>
<dbReference type="Pfam" id="PF04082">
    <property type="entry name" value="Fungal_trans"/>
    <property type="match status" value="1"/>
</dbReference>
<dbReference type="PROSITE" id="PS00463">
    <property type="entry name" value="ZN2_CY6_FUNGAL_1"/>
    <property type="match status" value="1"/>
</dbReference>
<dbReference type="PANTHER" id="PTHR46910">
    <property type="entry name" value="TRANSCRIPTION FACTOR PDR1"/>
    <property type="match status" value="1"/>
</dbReference>
<gene>
    <name evidence="5" type="ORF">D9615_005628</name>
</gene>
<dbReference type="AlphaFoldDB" id="A0A8H5M5Q5"/>
<dbReference type="Pfam" id="PF00172">
    <property type="entry name" value="Zn_clus"/>
    <property type="match status" value="1"/>
</dbReference>
<dbReference type="InterPro" id="IPR050987">
    <property type="entry name" value="AtrR-like"/>
</dbReference>
<feature type="region of interest" description="Disordered" evidence="3">
    <location>
        <begin position="284"/>
        <end position="311"/>
    </location>
</feature>
<dbReference type="SMART" id="SM00066">
    <property type="entry name" value="GAL4"/>
    <property type="match status" value="1"/>
</dbReference>
<sequence>MSSDGEGQDSKRRRIQRACDVCRRKKIRCDGVQEPGNQCTNCIDYGLACTYIEIAKKRGPPKSYVERLEYRVEKLQDLLAKISPESLEHLEALPDAPISSLSSFSQPQWPARDPAPGRYIRQLGSAVVPPLAVEEDDAEDFLADHLERLHIHTKDQRFFGKSSGVMLIKTALELKQNYLGMGGMEGEDIREEGNDLGFNTGTRKAWTHPPPPPPPPPPKYIFPPPDLLDALIDLYFIHMNRYLPLLHRPTFKRAVAQGLHLTDTPFATTVILVCAVAGRYSDDPRVMDADDDDTGGNGSGKGNGSGSSRPRNAHSCGWKWFTQIPLIKTSPLAPPCLHELQFYALVGQFLQASSVPQACWTVVGIGVRVAQDVGAHRRKMREVHTIEDELWKRAFWVLICMDRLFSSSLGRPCSIHDEDFDIDMPIECDDEYWEHPDPELRWRQPTPKKTPSLIAYFNVYIRLNQILAFLLRTVYAINKSKILLGFVGQQWEESIVSELDSALNAWVDNLPDHRTSLVPPSLPPSLPTTLTQRTHTPTVRWDPTRTHDVFFNQSASLYSAYYHIQILVHRPFIPSPRKPDAALSFPSLAICTNAARACSHVLEAQRRRFRIAPPPLQTAAFSAGVVLLLSIWGGKRSGLSTDFDREMGDVKKCMDILQASESRWYLAGRLRDILCELASVGDVPLASLALAQQSAASPTTKRVRGPEPEEEGEEEEEQGGGGGGSVPLQATPVNPVPESDAMDATRSIAGRARRKSALGAGGNGNGMAGGVVPHRRPPPPPPPPILAQEHLYTLRAQEFEPEPEPEMVYPPASVPRYHPPHPHHHPQRYQAPPTPSMHHSDYHYRHQQQQQQQQDVHHDHGIQVHPEYWYTTAEAAAVQGHPPGYATTTTNHSPAQRHQHQHQHQHPRLYSHPHPHPHIPPTIPTIPSPVPGPGPSATTTTTTTRLGGYSSSSSSSSSSAYHAYAYASASASASTSVYAPSAKDLGAMSPFVLPPPPHTHTGAGVGAGGGAGYDEGHGYAYRMAGEAGGGTHAGMSTSTGAGTEAGAGAGAGMEATYALWAGAPAGYELAEWGEYLTSMGDVTRAPPPPQQQHGYGGGGQGHAGHFHGAGAGAGAG</sequence>
<evidence type="ECO:0000259" key="4">
    <source>
        <dbReference type="PROSITE" id="PS50048"/>
    </source>
</evidence>
<dbReference type="SMART" id="SM00906">
    <property type="entry name" value="Fungal_trans"/>
    <property type="match status" value="1"/>
</dbReference>
<feature type="compositionally biased region" description="Pro residues" evidence="3">
    <location>
        <begin position="918"/>
        <end position="934"/>
    </location>
</feature>
<feature type="region of interest" description="Disordered" evidence="3">
    <location>
        <begin position="880"/>
        <end position="957"/>
    </location>
</feature>
<feature type="region of interest" description="Disordered" evidence="3">
    <location>
        <begin position="693"/>
        <end position="742"/>
    </location>
</feature>
<dbReference type="GO" id="GO:0006351">
    <property type="term" value="P:DNA-templated transcription"/>
    <property type="evidence" value="ECO:0007669"/>
    <property type="project" value="InterPro"/>
</dbReference>
<protein>
    <recommendedName>
        <fullName evidence="4">Zn(2)-C6 fungal-type domain-containing protein</fullName>
    </recommendedName>
</protein>
<dbReference type="Gene3D" id="4.10.240.10">
    <property type="entry name" value="Zn(2)-C6 fungal-type DNA-binding domain"/>
    <property type="match status" value="1"/>
</dbReference>
<keyword evidence="6" id="KW-1185">Reference proteome</keyword>
<proteinExistence type="predicted"/>
<dbReference type="Proteomes" id="UP000565441">
    <property type="component" value="Unassembled WGS sequence"/>
</dbReference>
<dbReference type="GO" id="GO:0000981">
    <property type="term" value="F:DNA-binding transcription factor activity, RNA polymerase II-specific"/>
    <property type="evidence" value="ECO:0007669"/>
    <property type="project" value="InterPro"/>
</dbReference>
<dbReference type="GO" id="GO:0003677">
    <property type="term" value="F:DNA binding"/>
    <property type="evidence" value="ECO:0007669"/>
    <property type="project" value="InterPro"/>
</dbReference>
<evidence type="ECO:0000256" key="3">
    <source>
        <dbReference type="SAM" id="MobiDB-lite"/>
    </source>
</evidence>
<dbReference type="OrthoDB" id="4456959at2759"/>
<dbReference type="CDD" id="cd12148">
    <property type="entry name" value="fungal_TF_MHR"/>
    <property type="match status" value="1"/>
</dbReference>
<dbReference type="EMBL" id="JAACJP010000010">
    <property type="protein sequence ID" value="KAF5381669.1"/>
    <property type="molecule type" value="Genomic_DNA"/>
</dbReference>
<feature type="compositionally biased region" description="Basic residues" evidence="3">
    <location>
        <begin position="895"/>
        <end position="917"/>
    </location>
</feature>
<keyword evidence="1" id="KW-0479">Metal-binding</keyword>
<feature type="compositionally biased region" description="Gly residues" evidence="3">
    <location>
        <begin position="295"/>
        <end position="305"/>
    </location>
</feature>
<dbReference type="GO" id="GO:0008270">
    <property type="term" value="F:zinc ion binding"/>
    <property type="evidence" value="ECO:0007669"/>
    <property type="project" value="InterPro"/>
</dbReference>
<dbReference type="InterPro" id="IPR001138">
    <property type="entry name" value="Zn2Cys6_DnaBD"/>
</dbReference>
<feature type="region of interest" description="Disordered" evidence="3">
    <location>
        <begin position="1080"/>
        <end position="1116"/>
    </location>
</feature>
<feature type="domain" description="Zn(2)-C6 fungal-type" evidence="4">
    <location>
        <begin position="18"/>
        <end position="51"/>
    </location>
</feature>
<accession>A0A8H5M5Q5</accession>
<evidence type="ECO:0000313" key="5">
    <source>
        <dbReference type="EMBL" id="KAF5381669.1"/>
    </source>
</evidence>
<feature type="compositionally biased region" description="Pro residues" evidence="3">
    <location>
        <begin position="208"/>
        <end position="217"/>
    </location>
</feature>
<feature type="region of interest" description="Disordered" evidence="3">
    <location>
        <begin position="197"/>
        <end position="217"/>
    </location>
</feature>
<organism evidence="5 6">
    <name type="scientific">Tricholomella constricta</name>
    <dbReference type="NCBI Taxonomy" id="117010"/>
    <lineage>
        <taxon>Eukaryota</taxon>
        <taxon>Fungi</taxon>
        <taxon>Dikarya</taxon>
        <taxon>Basidiomycota</taxon>
        <taxon>Agaricomycotina</taxon>
        <taxon>Agaricomycetes</taxon>
        <taxon>Agaricomycetidae</taxon>
        <taxon>Agaricales</taxon>
        <taxon>Tricholomatineae</taxon>
        <taxon>Lyophyllaceae</taxon>
        <taxon>Tricholomella</taxon>
    </lineage>
</organism>
<comment type="caution">
    <text evidence="5">The sequence shown here is derived from an EMBL/GenBank/DDBJ whole genome shotgun (WGS) entry which is preliminary data.</text>
</comment>
<feature type="region of interest" description="Disordered" evidence="3">
    <location>
        <begin position="803"/>
        <end position="858"/>
    </location>
</feature>
<dbReference type="SUPFAM" id="SSF57701">
    <property type="entry name" value="Zn2/Cys6 DNA-binding domain"/>
    <property type="match status" value="1"/>
</dbReference>
<evidence type="ECO:0000256" key="1">
    <source>
        <dbReference type="ARBA" id="ARBA00022723"/>
    </source>
</evidence>
<feature type="compositionally biased region" description="Gly residues" evidence="3">
    <location>
        <begin position="1094"/>
        <end position="1116"/>
    </location>
</feature>
<dbReference type="CDD" id="cd00067">
    <property type="entry name" value="GAL4"/>
    <property type="match status" value="1"/>
</dbReference>
<feature type="compositionally biased region" description="Gly residues" evidence="3">
    <location>
        <begin position="759"/>
        <end position="769"/>
    </location>
</feature>
<feature type="compositionally biased region" description="Basic residues" evidence="3">
    <location>
        <begin position="818"/>
        <end position="827"/>
    </location>
</feature>
<keyword evidence="2" id="KW-0539">Nucleus</keyword>
<feature type="compositionally biased region" description="Low complexity" evidence="3">
    <location>
        <begin position="935"/>
        <end position="957"/>
    </location>
</feature>
<reference evidence="5 6" key="1">
    <citation type="journal article" date="2020" name="ISME J.">
        <title>Uncovering the hidden diversity of litter-decomposition mechanisms in mushroom-forming fungi.</title>
        <authorList>
            <person name="Floudas D."/>
            <person name="Bentzer J."/>
            <person name="Ahren D."/>
            <person name="Johansson T."/>
            <person name="Persson P."/>
            <person name="Tunlid A."/>
        </authorList>
    </citation>
    <scope>NUCLEOTIDE SEQUENCE [LARGE SCALE GENOMIC DNA]</scope>
    <source>
        <strain evidence="5 6">CBS 661.87</strain>
    </source>
</reference>
<dbReference type="PANTHER" id="PTHR46910:SF38">
    <property type="entry name" value="ZN(2)-C6 FUNGAL-TYPE DOMAIN-CONTAINING PROTEIN"/>
    <property type="match status" value="1"/>
</dbReference>
<name>A0A8H5M5Q5_9AGAR</name>